<evidence type="ECO:0000313" key="3">
    <source>
        <dbReference type="Proteomes" id="UP000184268"/>
    </source>
</evidence>
<reference evidence="2 3" key="1">
    <citation type="submission" date="2016-11" db="EMBL/GenBank/DDBJ databases">
        <authorList>
            <person name="Jaros S."/>
            <person name="Januszkiewicz K."/>
            <person name="Wedrychowicz H."/>
        </authorList>
    </citation>
    <scope>NUCLEOTIDE SEQUENCE [LARGE SCALE GENOMIC DNA]</scope>
    <source>
        <strain evidence="2 3">DSM 16917</strain>
    </source>
</reference>
<protein>
    <submittedName>
        <fullName evidence="2">Uncharacterized protein</fullName>
    </submittedName>
</protein>
<dbReference type="Proteomes" id="UP000184268">
    <property type="component" value="Unassembled WGS sequence"/>
</dbReference>
<sequence length="73" mass="8256">MNKDPLFECSKIRQAAAQAMARSQAMGSEQPLKLKGALHRSARRLPRGERRQGVGYLMPFVEDITLSFAPRRK</sequence>
<dbReference type="EMBL" id="FQXG01000003">
    <property type="protein sequence ID" value="SHH58607.1"/>
    <property type="molecule type" value="Genomic_DNA"/>
</dbReference>
<feature type="compositionally biased region" description="Basic residues" evidence="1">
    <location>
        <begin position="36"/>
        <end position="45"/>
    </location>
</feature>
<evidence type="ECO:0000256" key="1">
    <source>
        <dbReference type="SAM" id="MobiDB-lite"/>
    </source>
</evidence>
<dbReference type="STRING" id="299255.SAMN02745129_2429"/>
<evidence type="ECO:0000313" key="2">
    <source>
        <dbReference type="EMBL" id="SHH58607.1"/>
    </source>
</evidence>
<feature type="region of interest" description="Disordered" evidence="1">
    <location>
        <begin position="26"/>
        <end position="46"/>
    </location>
</feature>
<accession>A0A1M5U6I8</accession>
<proteinExistence type="predicted"/>
<organism evidence="2 3">
    <name type="scientific">Ferrimonas marina</name>
    <dbReference type="NCBI Taxonomy" id="299255"/>
    <lineage>
        <taxon>Bacteria</taxon>
        <taxon>Pseudomonadati</taxon>
        <taxon>Pseudomonadota</taxon>
        <taxon>Gammaproteobacteria</taxon>
        <taxon>Alteromonadales</taxon>
        <taxon>Ferrimonadaceae</taxon>
        <taxon>Ferrimonas</taxon>
    </lineage>
</organism>
<gene>
    <name evidence="2" type="ORF">SAMN02745129_2429</name>
</gene>
<dbReference type="AlphaFoldDB" id="A0A1M5U6I8"/>
<keyword evidence="3" id="KW-1185">Reference proteome</keyword>
<name>A0A1M5U6I8_9GAMM</name>